<organism evidence="1 2">
    <name type="scientific">Taibaiella soli</name>
    <dbReference type="NCBI Taxonomy" id="1649169"/>
    <lineage>
        <taxon>Bacteria</taxon>
        <taxon>Pseudomonadati</taxon>
        <taxon>Bacteroidota</taxon>
        <taxon>Chitinophagia</taxon>
        <taxon>Chitinophagales</taxon>
        <taxon>Chitinophagaceae</taxon>
        <taxon>Taibaiella</taxon>
    </lineage>
</organism>
<reference evidence="1 2" key="1">
    <citation type="submission" date="2018-06" db="EMBL/GenBank/DDBJ databases">
        <title>Mucibacter soli gen. nov., sp. nov., a new member of the family Chitinophagaceae producing mucin.</title>
        <authorList>
            <person name="Kim M.-K."/>
            <person name="Park S."/>
            <person name="Kim T.-S."/>
            <person name="Joung Y."/>
            <person name="Han J.-H."/>
            <person name="Kim S.B."/>
        </authorList>
    </citation>
    <scope>NUCLEOTIDE SEQUENCE [LARGE SCALE GENOMIC DNA]</scope>
    <source>
        <strain evidence="1 2">R1-15</strain>
    </source>
</reference>
<gene>
    <name evidence="1" type="ORF">DN068_12305</name>
</gene>
<dbReference type="EMBL" id="QKTW01000017">
    <property type="protein sequence ID" value="PZF72641.1"/>
    <property type="molecule type" value="Genomic_DNA"/>
</dbReference>
<evidence type="ECO:0000313" key="2">
    <source>
        <dbReference type="Proteomes" id="UP000248745"/>
    </source>
</evidence>
<proteinExistence type="predicted"/>
<evidence type="ECO:0000313" key="1">
    <source>
        <dbReference type="EMBL" id="PZF72641.1"/>
    </source>
</evidence>
<keyword evidence="2" id="KW-1185">Reference proteome</keyword>
<dbReference type="Proteomes" id="UP000248745">
    <property type="component" value="Unassembled WGS sequence"/>
</dbReference>
<comment type="caution">
    <text evidence="1">The sequence shown here is derived from an EMBL/GenBank/DDBJ whole genome shotgun (WGS) entry which is preliminary data.</text>
</comment>
<dbReference type="AlphaFoldDB" id="A0A2W2ABF4"/>
<protein>
    <submittedName>
        <fullName evidence="1">Uncharacterized protein</fullName>
    </submittedName>
</protein>
<accession>A0A2W2ABF4</accession>
<name>A0A2W2ABF4_9BACT</name>
<sequence>MISYLQKSSAAGLFDGRIKNIIFKNHPKNRTMKQLTLLLSIALLAIADTPTYAGKCSGDKYCTACKNCKYCKNCSQNGGTCGVCRPSKSKRVVKNKPVKSASVYRAS</sequence>